<evidence type="ECO:0000313" key="4">
    <source>
        <dbReference type="EMBL" id="HJC85720.1"/>
    </source>
</evidence>
<evidence type="ECO:0000259" key="3">
    <source>
        <dbReference type="PROSITE" id="PS51186"/>
    </source>
</evidence>
<dbReference type="PROSITE" id="PS51186">
    <property type="entry name" value="GNAT"/>
    <property type="match status" value="1"/>
</dbReference>
<protein>
    <submittedName>
        <fullName evidence="4">GNAT family N-acetyltransferase</fullName>
    </submittedName>
</protein>
<dbReference type="Gene3D" id="3.40.630.30">
    <property type="match status" value="1"/>
</dbReference>
<comment type="caution">
    <text evidence="4">The sequence shown here is derived from an EMBL/GenBank/DDBJ whole genome shotgun (WGS) entry which is preliminary data.</text>
</comment>
<keyword evidence="2" id="KW-0012">Acyltransferase</keyword>
<reference evidence="4" key="2">
    <citation type="submission" date="2021-04" db="EMBL/GenBank/DDBJ databases">
        <authorList>
            <person name="Gilroy R."/>
        </authorList>
    </citation>
    <scope>NUCLEOTIDE SEQUENCE</scope>
    <source>
        <strain evidence="4">ChiHjej13B12-4958</strain>
    </source>
</reference>
<dbReference type="InterPro" id="IPR000182">
    <property type="entry name" value="GNAT_dom"/>
</dbReference>
<dbReference type="GO" id="GO:0016747">
    <property type="term" value="F:acyltransferase activity, transferring groups other than amino-acyl groups"/>
    <property type="evidence" value="ECO:0007669"/>
    <property type="project" value="InterPro"/>
</dbReference>
<sequence length="168" mass="19068">MTDERAAVTVVDYSDAYREEMLELALRSWAPVFGQLRDAVPRFVYDSFWPDGWESRQRADLAQVVDEAPELVDVALLDGQVVGWVVTRIHPEDSMGEVHVIVVDPEVQRQGIASVLLDRSHQRIREAGMRMVMVETGDDPGHAPARAVYRANGYKRWPVARYFKDLTG</sequence>
<evidence type="ECO:0000256" key="2">
    <source>
        <dbReference type="ARBA" id="ARBA00023315"/>
    </source>
</evidence>
<evidence type="ECO:0000256" key="1">
    <source>
        <dbReference type="ARBA" id="ARBA00022679"/>
    </source>
</evidence>
<gene>
    <name evidence="4" type="ORF">H9751_09275</name>
</gene>
<dbReference type="SUPFAM" id="SSF55729">
    <property type="entry name" value="Acyl-CoA N-acyltransferases (Nat)"/>
    <property type="match status" value="1"/>
</dbReference>
<keyword evidence="1" id="KW-0808">Transferase</keyword>
<dbReference type="Pfam" id="PF00583">
    <property type="entry name" value="Acetyltransf_1"/>
    <property type="match status" value="1"/>
</dbReference>
<organism evidence="4 5">
    <name type="scientific">Candidatus Corynebacterium faecigallinarum</name>
    <dbReference type="NCBI Taxonomy" id="2838528"/>
    <lineage>
        <taxon>Bacteria</taxon>
        <taxon>Bacillati</taxon>
        <taxon>Actinomycetota</taxon>
        <taxon>Actinomycetes</taxon>
        <taxon>Mycobacteriales</taxon>
        <taxon>Corynebacteriaceae</taxon>
        <taxon>Corynebacterium</taxon>
    </lineage>
</organism>
<dbReference type="Proteomes" id="UP000823858">
    <property type="component" value="Unassembled WGS sequence"/>
</dbReference>
<dbReference type="InterPro" id="IPR050832">
    <property type="entry name" value="Bact_Acetyltransf"/>
</dbReference>
<accession>A0A9D2QFQ1</accession>
<dbReference type="InterPro" id="IPR016181">
    <property type="entry name" value="Acyl_CoA_acyltransferase"/>
</dbReference>
<name>A0A9D2QFQ1_9CORY</name>
<dbReference type="EMBL" id="DWVP01000022">
    <property type="protein sequence ID" value="HJC85720.1"/>
    <property type="molecule type" value="Genomic_DNA"/>
</dbReference>
<proteinExistence type="predicted"/>
<reference evidence="4" key="1">
    <citation type="journal article" date="2021" name="PeerJ">
        <title>Extensive microbial diversity within the chicken gut microbiome revealed by metagenomics and culture.</title>
        <authorList>
            <person name="Gilroy R."/>
            <person name="Ravi A."/>
            <person name="Getino M."/>
            <person name="Pursley I."/>
            <person name="Horton D.L."/>
            <person name="Alikhan N.F."/>
            <person name="Baker D."/>
            <person name="Gharbi K."/>
            <person name="Hall N."/>
            <person name="Watson M."/>
            <person name="Adriaenssens E.M."/>
            <person name="Foster-Nyarko E."/>
            <person name="Jarju S."/>
            <person name="Secka A."/>
            <person name="Antonio M."/>
            <person name="Oren A."/>
            <person name="Chaudhuri R.R."/>
            <person name="La Ragione R."/>
            <person name="Hildebrand F."/>
            <person name="Pallen M.J."/>
        </authorList>
    </citation>
    <scope>NUCLEOTIDE SEQUENCE</scope>
    <source>
        <strain evidence="4">ChiHjej13B12-4958</strain>
    </source>
</reference>
<dbReference type="CDD" id="cd04301">
    <property type="entry name" value="NAT_SF"/>
    <property type="match status" value="1"/>
</dbReference>
<evidence type="ECO:0000313" key="5">
    <source>
        <dbReference type="Proteomes" id="UP000823858"/>
    </source>
</evidence>
<dbReference type="AlphaFoldDB" id="A0A9D2QFQ1"/>
<dbReference type="PANTHER" id="PTHR43877">
    <property type="entry name" value="AMINOALKYLPHOSPHONATE N-ACETYLTRANSFERASE-RELATED-RELATED"/>
    <property type="match status" value="1"/>
</dbReference>
<feature type="domain" description="N-acetyltransferase" evidence="3">
    <location>
        <begin position="8"/>
        <end position="168"/>
    </location>
</feature>